<gene>
    <name evidence="1" type="ORF">EI545_02460</name>
</gene>
<proteinExistence type="predicted"/>
<reference evidence="1 2" key="1">
    <citation type="submission" date="2018-12" db="EMBL/GenBank/DDBJ databases">
        <title>Complete genome sequencing of Tabrizicola sp. K13M18.</title>
        <authorList>
            <person name="Bae J.-W."/>
        </authorList>
    </citation>
    <scope>NUCLEOTIDE SEQUENCE [LARGE SCALE GENOMIC DNA]</scope>
    <source>
        <strain evidence="1 2">K13M18</strain>
    </source>
</reference>
<dbReference type="Proteomes" id="UP000282002">
    <property type="component" value="Chromosome"/>
</dbReference>
<keyword evidence="2" id="KW-1185">Reference proteome</keyword>
<name>A0A3S8U2G6_9RHOB</name>
<dbReference type="InterPro" id="IPR029058">
    <property type="entry name" value="AB_hydrolase_fold"/>
</dbReference>
<evidence type="ECO:0008006" key="3">
    <source>
        <dbReference type="Google" id="ProtNLM"/>
    </source>
</evidence>
<sequence>MRLLLVIALILALAVGSYLGVTGYFLAKAAHDLLRVGNISSVLATATPPTDPLALGYRGNPMVALGLPFQILPVDTALGPAEAWLVPAAGSEVGRAVYVHGIAGAREDGYRHLSLLHEAGWTVLLISYRNDPDSPADPGGLYGFGLLEWPDLEAAILSVTGVDGPRVLVVAESMGGAILGQFLQRSPHAGLVKAIALDSPAISFSAVLTHLADQSGKPLSGAIASIAATFAPRLTNLALAEAETADLYTAFAGPIFIAHGAGDRIVPLATSQAMVVDRNGATTPLWTGADHLGSYAEDPDAYAAAFSAFLDTLPD</sequence>
<dbReference type="EMBL" id="CP034328">
    <property type="protein sequence ID" value="AZL57801.1"/>
    <property type="molecule type" value="Genomic_DNA"/>
</dbReference>
<dbReference type="RefSeq" id="WP_125324002.1">
    <property type="nucleotide sequence ID" value="NZ_CP034328.1"/>
</dbReference>
<evidence type="ECO:0000313" key="2">
    <source>
        <dbReference type="Proteomes" id="UP000282002"/>
    </source>
</evidence>
<dbReference type="KEGG" id="taw:EI545_02460"/>
<dbReference type="AlphaFoldDB" id="A0A3S8U2G6"/>
<protein>
    <recommendedName>
        <fullName evidence="3">Alpha/beta fold hydrolase</fullName>
    </recommendedName>
</protein>
<dbReference type="OrthoDB" id="8111537at2"/>
<evidence type="ECO:0000313" key="1">
    <source>
        <dbReference type="EMBL" id="AZL57801.1"/>
    </source>
</evidence>
<organism evidence="1 2">
    <name type="scientific">Tabrizicola piscis</name>
    <dbReference type="NCBI Taxonomy" id="2494374"/>
    <lineage>
        <taxon>Bacteria</taxon>
        <taxon>Pseudomonadati</taxon>
        <taxon>Pseudomonadota</taxon>
        <taxon>Alphaproteobacteria</taxon>
        <taxon>Rhodobacterales</taxon>
        <taxon>Paracoccaceae</taxon>
        <taxon>Tabrizicola</taxon>
    </lineage>
</organism>
<dbReference type="Gene3D" id="3.40.50.1820">
    <property type="entry name" value="alpha/beta hydrolase"/>
    <property type="match status" value="1"/>
</dbReference>
<dbReference type="SUPFAM" id="SSF53474">
    <property type="entry name" value="alpha/beta-Hydrolases"/>
    <property type="match status" value="1"/>
</dbReference>
<accession>A0A3S8U2G6</accession>